<keyword evidence="9" id="KW-1185">Reference proteome</keyword>
<feature type="transmembrane region" description="Helical" evidence="6">
    <location>
        <begin position="37"/>
        <end position="56"/>
    </location>
</feature>
<comment type="subcellular location">
    <subcellularLocation>
        <location evidence="1">Membrane</location>
        <topology evidence="1">Multi-pass membrane protein</topology>
    </subcellularLocation>
</comment>
<accession>A0ABQ2KHL3</accession>
<dbReference type="InterPro" id="IPR050638">
    <property type="entry name" value="AA-Vitamin_Transporters"/>
</dbReference>
<evidence type="ECO:0000256" key="4">
    <source>
        <dbReference type="ARBA" id="ARBA00022989"/>
    </source>
</evidence>
<gene>
    <name evidence="8" type="ORF">GCM10010968_14120</name>
</gene>
<keyword evidence="5 6" id="KW-0472">Membrane</keyword>
<dbReference type="EMBL" id="BMLM01000001">
    <property type="protein sequence ID" value="GGN83401.1"/>
    <property type="molecule type" value="Genomic_DNA"/>
</dbReference>
<organism evidence="8 9">
    <name type="scientific">Agrococcus terreus</name>
    <dbReference type="NCBI Taxonomy" id="574649"/>
    <lineage>
        <taxon>Bacteria</taxon>
        <taxon>Bacillati</taxon>
        <taxon>Actinomycetota</taxon>
        <taxon>Actinomycetes</taxon>
        <taxon>Micrococcales</taxon>
        <taxon>Microbacteriaceae</taxon>
        <taxon>Agrococcus</taxon>
    </lineage>
</organism>
<feature type="transmembrane region" description="Helical" evidence="6">
    <location>
        <begin position="96"/>
        <end position="116"/>
    </location>
</feature>
<feature type="transmembrane region" description="Helical" evidence="6">
    <location>
        <begin position="185"/>
        <end position="209"/>
    </location>
</feature>
<dbReference type="Proteomes" id="UP000626982">
    <property type="component" value="Unassembled WGS sequence"/>
</dbReference>
<reference evidence="9" key="1">
    <citation type="journal article" date="2019" name="Int. J. Syst. Evol. Microbiol.">
        <title>The Global Catalogue of Microorganisms (GCM) 10K type strain sequencing project: providing services to taxonomists for standard genome sequencing and annotation.</title>
        <authorList>
            <consortium name="The Broad Institute Genomics Platform"/>
            <consortium name="The Broad Institute Genome Sequencing Center for Infectious Disease"/>
            <person name="Wu L."/>
            <person name="Ma J."/>
        </authorList>
    </citation>
    <scope>NUCLEOTIDE SEQUENCE [LARGE SCALE GENOMIC DNA]</scope>
    <source>
        <strain evidence="9">CGMCC 1.6960</strain>
    </source>
</reference>
<feature type="domain" description="EamA" evidence="7">
    <location>
        <begin position="155"/>
        <end position="298"/>
    </location>
</feature>
<dbReference type="PANTHER" id="PTHR32322:SF2">
    <property type="entry name" value="EAMA DOMAIN-CONTAINING PROTEIN"/>
    <property type="match status" value="1"/>
</dbReference>
<feature type="transmembrane region" description="Helical" evidence="6">
    <location>
        <begin position="128"/>
        <end position="147"/>
    </location>
</feature>
<evidence type="ECO:0000259" key="7">
    <source>
        <dbReference type="Pfam" id="PF00892"/>
    </source>
</evidence>
<evidence type="ECO:0000256" key="3">
    <source>
        <dbReference type="ARBA" id="ARBA00022692"/>
    </source>
</evidence>
<evidence type="ECO:0000313" key="9">
    <source>
        <dbReference type="Proteomes" id="UP000626982"/>
    </source>
</evidence>
<sequence length="312" mass="32819">MPVLNRLPWQLLWLTLALVWGSSFLWMKVALEAFHPMQVSTLRVVVAAMTLVLLALSLRQPLPRDRRTWALLSVCSFFLTALPFTAFVVAETRISSGLAAIGNAVTPIATVLFALLLLPSDRPTPRKLAAVGIGFGGVVLVAEPWATTGAPDLVGFLIAVLGGVSYGIGWTLNRRLLAGTEVPGLAHPTALMLTGAPMTIVALLVWSGIEGWQPLAPVDDASLLPALAAVAVLGVLGTGVAYILQFEVVRAVGPTVSATVTYFIPVVAVGLGFLVLHERLGLWQLVGAAIVIGAGLLIQGRRTRKPQAAPAA</sequence>
<feature type="transmembrane region" description="Helical" evidence="6">
    <location>
        <begin position="68"/>
        <end position="90"/>
    </location>
</feature>
<feature type="transmembrane region" description="Helical" evidence="6">
    <location>
        <begin position="12"/>
        <end position="31"/>
    </location>
</feature>
<keyword evidence="4 6" id="KW-1133">Transmembrane helix</keyword>
<comment type="caution">
    <text evidence="8">The sequence shown here is derived from an EMBL/GenBank/DDBJ whole genome shotgun (WGS) entry which is preliminary data.</text>
</comment>
<evidence type="ECO:0000313" key="8">
    <source>
        <dbReference type="EMBL" id="GGN83401.1"/>
    </source>
</evidence>
<evidence type="ECO:0000256" key="5">
    <source>
        <dbReference type="ARBA" id="ARBA00023136"/>
    </source>
</evidence>
<evidence type="ECO:0000256" key="1">
    <source>
        <dbReference type="ARBA" id="ARBA00004141"/>
    </source>
</evidence>
<protein>
    <submittedName>
        <fullName evidence="8">Hypothetical conserved integral membrane protein</fullName>
    </submittedName>
</protein>
<dbReference type="InterPro" id="IPR000620">
    <property type="entry name" value="EamA_dom"/>
</dbReference>
<feature type="transmembrane region" description="Helical" evidence="6">
    <location>
        <begin position="221"/>
        <end position="244"/>
    </location>
</feature>
<dbReference type="PANTHER" id="PTHR32322">
    <property type="entry name" value="INNER MEMBRANE TRANSPORTER"/>
    <property type="match status" value="1"/>
</dbReference>
<dbReference type="Pfam" id="PF00892">
    <property type="entry name" value="EamA"/>
    <property type="match status" value="2"/>
</dbReference>
<proteinExistence type="inferred from homology"/>
<evidence type="ECO:0000256" key="2">
    <source>
        <dbReference type="ARBA" id="ARBA00007362"/>
    </source>
</evidence>
<feature type="transmembrane region" description="Helical" evidence="6">
    <location>
        <begin position="282"/>
        <end position="298"/>
    </location>
</feature>
<dbReference type="SUPFAM" id="SSF103481">
    <property type="entry name" value="Multidrug resistance efflux transporter EmrE"/>
    <property type="match status" value="2"/>
</dbReference>
<feature type="transmembrane region" description="Helical" evidence="6">
    <location>
        <begin position="153"/>
        <end position="173"/>
    </location>
</feature>
<name>A0ABQ2KHL3_9MICO</name>
<dbReference type="RefSeq" id="WP_188717479.1">
    <property type="nucleotide sequence ID" value="NZ_BAABBD010000002.1"/>
</dbReference>
<keyword evidence="3 6" id="KW-0812">Transmembrane</keyword>
<feature type="domain" description="EamA" evidence="7">
    <location>
        <begin position="9"/>
        <end position="141"/>
    </location>
</feature>
<dbReference type="InterPro" id="IPR037185">
    <property type="entry name" value="EmrE-like"/>
</dbReference>
<comment type="similarity">
    <text evidence="2">Belongs to the EamA transporter family.</text>
</comment>
<feature type="transmembrane region" description="Helical" evidence="6">
    <location>
        <begin position="256"/>
        <end position="276"/>
    </location>
</feature>
<evidence type="ECO:0000256" key="6">
    <source>
        <dbReference type="SAM" id="Phobius"/>
    </source>
</evidence>